<proteinExistence type="predicted"/>
<evidence type="ECO:0000313" key="4">
    <source>
        <dbReference type="EMBL" id="RIV40663.1"/>
    </source>
</evidence>
<evidence type="ECO:0008006" key="6">
    <source>
        <dbReference type="Google" id="ProtNLM"/>
    </source>
</evidence>
<keyword evidence="2" id="KW-0472">Membrane</keyword>
<evidence type="ECO:0000256" key="3">
    <source>
        <dbReference type="SAM" id="SignalP"/>
    </source>
</evidence>
<feature type="chain" id="PRO_5039125352" description="DUF11 domain-containing protein" evidence="3">
    <location>
        <begin position="24"/>
        <end position="467"/>
    </location>
</feature>
<dbReference type="OrthoDB" id="3405890at2"/>
<feature type="compositionally biased region" description="Pro residues" evidence="1">
    <location>
        <begin position="84"/>
        <end position="99"/>
    </location>
</feature>
<evidence type="ECO:0000256" key="1">
    <source>
        <dbReference type="SAM" id="MobiDB-lite"/>
    </source>
</evidence>
<keyword evidence="5" id="KW-1185">Reference proteome</keyword>
<comment type="caution">
    <text evidence="4">The sequence shown here is derived from an EMBL/GenBank/DDBJ whole genome shotgun (WGS) entry which is preliminary data.</text>
</comment>
<feature type="region of interest" description="Disordered" evidence="1">
    <location>
        <begin position="33"/>
        <end position="108"/>
    </location>
</feature>
<dbReference type="EMBL" id="QXEC01000002">
    <property type="protein sequence ID" value="RIV40663.1"/>
    <property type="molecule type" value="Genomic_DNA"/>
</dbReference>
<gene>
    <name evidence="4" type="ORF">D2L64_03320</name>
</gene>
<sequence>MPASTRHHRALAAIVHCVGFLTAALPVLPTAATGEATKRPPPAASTGDAAARPLPAASNGPAAAGRPVAAAANGPAAVGRPLPAATPEPTMPSAPPAVPTPTRLASPAPAPKVSVAVAAAGGAEPGYRIEVRNAGSAAVDTTVRQELPQGVSATAISDGGREVRPGGSSATEVTWRLKLPPGSTTTLDTTLTSAVARQPVTAPACAFASDGRQPYDCASATWTAPGATAAEPQGTSGWRRQAPALLAGAVALLVLGGVAFVTWRRSRRPVAAALASDGPGTVYPRPAAPRPPNRRRTPPIWLIVPVAATVLAGTLGAAAWTATRQVTAIDTDSQPTNGAWKGTGVSGGLGVPLREDAFEFTVFRMICDPGQGARQCQATVGVRNLTPEHQSWHGKLQRAYLADGNWVTTDEQATRRANQGRDVFAEPMAAGSRMVLPLVFTVNGREAPQRLELRSGVFSAGVRVDVP</sequence>
<reference evidence="4 5" key="1">
    <citation type="submission" date="2018-08" db="EMBL/GenBank/DDBJ databases">
        <title>Jishengella sp. nov., isolated from a root of Azadirachta indica A. Juss. var. siamensis Valenton.</title>
        <authorList>
            <person name="Kuncharoen N."/>
            <person name="Tanasupawat S."/>
            <person name="Kudo T."/>
            <person name="Ohkuma M."/>
        </authorList>
    </citation>
    <scope>NUCLEOTIDE SEQUENCE [LARGE SCALE GENOMIC DNA]</scope>
    <source>
        <strain evidence="4 5">AZ1-13</strain>
    </source>
</reference>
<keyword evidence="2" id="KW-0812">Transmembrane</keyword>
<dbReference type="Proteomes" id="UP000283832">
    <property type="component" value="Unassembled WGS sequence"/>
</dbReference>
<evidence type="ECO:0000313" key="5">
    <source>
        <dbReference type="Proteomes" id="UP000283832"/>
    </source>
</evidence>
<organism evidence="4 5">
    <name type="scientific">Micromonospora radicis</name>
    <dbReference type="NCBI Taxonomy" id="1894971"/>
    <lineage>
        <taxon>Bacteria</taxon>
        <taxon>Bacillati</taxon>
        <taxon>Actinomycetota</taxon>
        <taxon>Actinomycetes</taxon>
        <taxon>Micromonosporales</taxon>
        <taxon>Micromonosporaceae</taxon>
        <taxon>Micromonospora</taxon>
    </lineage>
</organism>
<keyword evidence="2" id="KW-1133">Transmembrane helix</keyword>
<feature type="compositionally biased region" description="Low complexity" evidence="1">
    <location>
        <begin position="59"/>
        <end position="81"/>
    </location>
</feature>
<keyword evidence="3" id="KW-0732">Signal</keyword>
<feature type="transmembrane region" description="Helical" evidence="2">
    <location>
        <begin position="242"/>
        <end position="263"/>
    </location>
</feature>
<accession>A0A418MZY3</accession>
<protein>
    <recommendedName>
        <fullName evidence="6">DUF11 domain-containing protein</fullName>
    </recommendedName>
</protein>
<dbReference type="AlphaFoldDB" id="A0A418MZY3"/>
<feature type="transmembrane region" description="Helical" evidence="2">
    <location>
        <begin position="300"/>
        <end position="320"/>
    </location>
</feature>
<evidence type="ECO:0000256" key="2">
    <source>
        <dbReference type="SAM" id="Phobius"/>
    </source>
</evidence>
<feature type="signal peptide" evidence="3">
    <location>
        <begin position="1"/>
        <end position="23"/>
    </location>
</feature>
<dbReference type="RefSeq" id="WP_119573024.1">
    <property type="nucleotide sequence ID" value="NZ_QXEC01000002.1"/>
</dbReference>
<name>A0A418MZY3_9ACTN</name>